<name>A0A8E2B390_9APHY</name>
<protein>
    <submittedName>
        <fullName evidence="1">Uncharacterized protein</fullName>
    </submittedName>
</protein>
<reference evidence="1 2" key="1">
    <citation type="submission" date="2016-07" db="EMBL/GenBank/DDBJ databases">
        <title>Draft genome of the white-rot fungus Obba rivulosa 3A-2.</title>
        <authorList>
            <consortium name="DOE Joint Genome Institute"/>
            <person name="Miettinen O."/>
            <person name="Riley R."/>
            <person name="Acob R."/>
            <person name="Barry K."/>
            <person name="Cullen D."/>
            <person name="De Vries R."/>
            <person name="Hainaut M."/>
            <person name="Hatakka A."/>
            <person name="Henrissat B."/>
            <person name="Hilden K."/>
            <person name="Kuo R."/>
            <person name="Labutti K."/>
            <person name="Lipzen A."/>
            <person name="Makela M.R."/>
            <person name="Sandor L."/>
            <person name="Spatafora J.W."/>
            <person name="Grigoriev I.V."/>
            <person name="Hibbett D.S."/>
        </authorList>
    </citation>
    <scope>NUCLEOTIDE SEQUENCE [LARGE SCALE GENOMIC DNA]</scope>
    <source>
        <strain evidence="1 2">3A-2</strain>
    </source>
</reference>
<proteinExistence type="predicted"/>
<dbReference type="EMBL" id="KV722363">
    <property type="protein sequence ID" value="OCH92852.1"/>
    <property type="molecule type" value="Genomic_DNA"/>
</dbReference>
<dbReference type="AlphaFoldDB" id="A0A8E2B390"/>
<evidence type="ECO:0000313" key="2">
    <source>
        <dbReference type="Proteomes" id="UP000250043"/>
    </source>
</evidence>
<accession>A0A8E2B390</accession>
<organism evidence="1 2">
    <name type="scientific">Obba rivulosa</name>
    <dbReference type="NCBI Taxonomy" id="1052685"/>
    <lineage>
        <taxon>Eukaryota</taxon>
        <taxon>Fungi</taxon>
        <taxon>Dikarya</taxon>
        <taxon>Basidiomycota</taxon>
        <taxon>Agaricomycotina</taxon>
        <taxon>Agaricomycetes</taxon>
        <taxon>Polyporales</taxon>
        <taxon>Gelatoporiaceae</taxon>
        <taxon>Obba</taxon>
    </lineage>
</organism>
<gene>
    <name evidence="1" type="ORF">OBBRIDRAFT_833130</name>
</gene>
<evidence type="ECO:0000313" key="1">
    <source>
        <dbReference type="EMBL" id="OCH92852.1"/>
    </source>
</evidence>
<dbReference type="Proteomes" id="UP000250043">
    <property type="component" value="Unassembled WGS sequence"/>
</dbReference>
<keyword evidence="2" id="KW-1185">Reference proteome</keyword>
<sequence>MKSDSHTGRVAANTIHFSITSSIQHTTKQSYLPSSNILYAQHHNEKGVAIVTDFLLHNPSNDKTRRMADPVRLGHLRLYDTRHGIRSFASQDVSDTSVGPLAYPLFSSLEAGLRLELHYVTDSGLDVVLGPIIVELKLLDLTPQDHLDPSAYAISTL</sequence>